<evidence type="ECO:0000256" key="1">
    <source>
        <dbReference type="SAM" id="Phobius"/>
    </source>
</evidence>
<keyword evidence="1" id="KW-0812">Transmembrane</keyword>
<accession>A0A1I1RAG3</accession>
<dbReference type="AlphaFoldDB" id="A0A1I1RAG3"/>
<organism evidence="2 3">
    <name type="scientific">Lactobacillus bombicola</name>
    <dbReference type="NCBI Taxonomy" id="1505723"/>
    <lineage>
        <taxon>Bacteria</taxon>
        <taxon>Bacillati</taxon>
        <taxon>Bacillota</taxon>
        <taxon>Bacilli</taxon>
        <taxon>Lactobacillales</taxon>
        <taxon>Lactobacillaceae</taxon>
        <taxon>Lactobacillus</taxon>
    </lineage>
</organism>
<dbReference type="Proteomes" id="UP000199599">
    <property type="component" value="Unassembled WGS sequence"/>
</dbReference>
<reference evidence="3" key="1">
    <citation type="submission" date="2016-10" db="EMBL/GenBank/DDBJ databases">
        <authorList>
            <person name="Varghese N."/>
            <person name="Submissions S."/>
        </authorList>
    </citation>
    <scope>NUCLEOTIDE SEQUENCE [LARGE SCALE GENOMIC DNA]</scope>
    <source>
        <strain evidence="3">R-53102</strain>
    </source>
</reference>
<proteinExistence type="predicted"/>
<feature type="transmembrane region" description="Helical" evidence="1">
    <location>
        <begin position="28"/>
        <end position="47"/>
    </location>
</feature>
<keyword evidence="1" id="KW-1133">Transmembrane helix</keyword>
<keyword evidence="1" id="KW-0472">Membrane</keyword>
<gene>
    <name evidence="2" type="ORF">SAMN04487792_0287</name>
</gene>
<sequence>MKYFQIVWGYVILLSADKFISELIKFIFGYYSTLSLSLIVFISLLLFRIYPLEKSNYPFGCHIELQSLNPHLKV</sequence>
<protein>
    <submittedName>
        <fullName evidence="2">Uncharacterized protein</fullName>
    </submittedName>
</protein>
<evidence type="ECO:0000313" key="2">
    <source>
        <dbReference type="EMBL" id="SFD31386.1"/>
    </source>
</evidence>
<dbReference type="EMBL" id="FOMN01000001">
    <property type="protein sequence ID" value="SFD31386.1"/>
    <property type="molecule type" value="Genomic_DNA"/>
</dbReference>
<evidence type="ECO:0000313" key="3">
    <source>
        <dbReference type="Proteomes" id="UP000199599"/>
    </source>
</evidence>
<name>A0A1I1RAG3_9LACO</name>